<dbReference type="PANTHER" id="PTHR43680:SF2">
    <property type="entry name" value="NITRATE REDUCTASE MOLYBDENUM COFACTOR ASSEMBLY CHAPERONE NARJ"/>
    <property type="match status" value="1"/>
</dbReference>
<dbReference type="RefSeq" id="WP_103671864.1">
    <property type="nucleotide sequence ID" value="NZ_CP119073.1"/>
</dbReference>
<evidence type="ECO:0000313" key="3">
    <source>
        <dbReference type="Proteomes" id="UP001073053"/>
    </source>
</evidence>
<dbReference type="GO" id="GO:0051082">
    <property type="term" value="F:unfolded protein binding"/>
    <property type="evidence" value="ECO:0007669"/>
    <property type="project" value="InterPro"/>
</dbReference>
<dbReference type="GO" id="GO:0051131">
    <property type="term" value="P:chaperone-mediated protein complex assembly"/>
    <property type="evidence" value="ECO:0007669"/>
    <property type="project" value="InterPro"/>
</dbReference>
<dbReference type="Proteomes" id="UP001073053">
    <property type="component" value="Unassembled WGS sequence"/>
</dbReference>
<dbReference type="InterPro" id="IPR003765">
    <property type="entry name" value="NO3_reductase_chaperone_NarJ"/>
</dbReference>
<accession>A0A9Q4EIA9</accession>
<reference evidence="2" key="1">
    <citation type="submission" date="2022-02" db="EMBL/GenBank/DDBJ databases">
        <title>Crop Bioprotection Bacillus Genome Sequencing.</title>
        <authorList>
            <person name="Dunlap C."/>
        </authorList>
    </citation>
    <scope>NUCLEOTIDE SEQUENCE</scope>
    <source>
        <strain evidence="2">EC49O2N-C10</strain>
    </source>
</reference>
<dbReference type="AlphaFoldDB" id="A0A9Q4EIA9"/>
<dbReference type="GO" id="GO:0042128">
    <property type="term" value="P:nitrate assimilation"/>
    <property type="evidence" value="ECO:0007669"/>
    <property type="project" value="UniProtKB-KW"/>
</dbReference>
<protein>
    <submittedName>
        <fullName evidence="2">Nitrate reductase molybdenum cofactor assembly chaperone</fullName>
    </submittedName>
</protein>
<dbReference type="SUPFAM" id="SSF89155">
    <property type="entry name" value="TorD-like"/>
    <property type="match status" value="1"/>
</dbReference>
<dbReference type="InterPro" id="IPR036411">
    <property type="entry name" value="TorD-like_sf"/>
</dbReference>
<gene>
    <name evidence="2" type="primary">narJ</name>
    <name evidence="2" type="ORF">MOF03_02040</name>
</gene>
<dbReference type="GO" id="GO:0016530">
    <property type="term" value="F:metallochaperone activity"/>
    <property type="evidence" value="ECO:0007669"/>
    <property type="project" value="TreeGrafter"/>
</dbReference>
<evidence type="ECO:0000313" key="2">
    <source>
        <dbReference type="EMBL" id="MCY9183438.1"/>
    </source>
</evidence>
<organism evidence="2 3">
    <name type="scientific">Bacillus halotolerans</name>
    <dbReference type="NCBI Taxonomy" id="260554"/>
    <lineage>
        <taxon>Bacteria</taxon>
        <taxon>Bacillati</taxon>
        <taxon>Bacillota</taxon>
        <taxon>Bacilli</taxon>
        <taxon>Bacillales</taxon>
        <taxon>Bacillaceae</taxon>
        <taxon>Bacillus</taxon>
    </lineage>
</organism>
<proteinExistence type="predicted"/>
<comment type="caution">
    <text evidence="2">The sequence shown here is derived from an EMBL/GenBank/DDBJ whole genome shotgun (WGS) entry which is preliminary data.</text>
</comment>
<dbReference type="Gene3D" id="1.10.3480.10">
    <property type="entry name" value="TorD-like"/>
    <property type="match status" value="1"/>
</dbReference>
<dbReference type="Pfam" id="PF02613">
    <property type="entry name" value="Nitrate_red_del"/>
    <property type="match status" value="1"/>
</dbReference>
<sequence>MNTTDRQITFSALSYLLSYPDEEWRAEHPEWEDLINEIENQHIREKLLHFVKSSACFSQQALIEHYVYTFDFGKKTNMYVTYFNSGEQRERGIELLQLKNTYEQSGFLPTDKELPDYLPLMLEFAAIAEMKETKSIFEKYLSNLRELTSRLDQNQSLYAVLLDALLTALEEIGLCESSEGAVRT</sequence>
<evidence type="ECO:0000256" key="1">
    <source>
        <dbReference type="ARBA" id="ARBA00023063"/>
    </source>
</evidence>
<dbReference type="InterPro" id="IPR020945">
    <property type="entry name" value="DMSO/NO3_reduct_chaperone"/>
</dbReference>
<dbReference type="EMBL" id="JALAWA010000001">
    <property type="protein sequence ID" value="MCY9183438.1"/>
    <property type="molecule type" value="Genomic_DNA"/>
</dbReference>
<name>A0A9Q4EIA9_9BACI</name>
<dbReference type="PANTHER" id="PTHR43680">
    <property type="entry name" value="NITRATE REDUCTASE MOLYBDENUM COFACTOR ASSEMBLY CHAPERONE"/>
    <property type="match status" value="1"/>
</dbReference>
<dbReference type="NCBIfam" id="TIGR00684">
    <property type="entry name" value="narJ"/>
    <property type="match status" value="1"/>
</dbReference>
<keyword evidence="1" id="KW-0534">Nitrate assimilation</keyword>